<dbReference type="SUPFAM" id="SSF51338">
    <property type="entry name" value="Composite domain of metallo-dependent hydrolases"/>
    <property type="match status" value="1"/>
</dbReference>
<keyword evidence="3" id="KW-1185">Reference proteome</keyword>
<dbReference type="PANTHER" id="PTHR22642:SF20">
    <property type="entry name" value="AMIDOHYDROLASE 3 DOMAIN-CONTAINING PROTEIN"/>
    <property type="match status" value="1"/>
</dbReference>
<dbReference type="GO" id="GO:0016810">
    <property type="term" value="F:hydrolase activity, acting on carbon-nitrogen (but not peptide) bonds"/>
    <property type="evidence" value="ECO:0007669"/>
    <property type="project" value="InterPro"/>
</dbReference>
<dbReference type="PROSITE" id="PS51257">
    <property type="entry name" value="PROKAR_LIPOPROTEIN"/>
    <property type="match status" value="1"/>
</dbReference>
<comment type="caution">
    <text evidence="2">The sequence shown here is derived from an EMBL/GenBank/DDBJ whole genome shotgun (WGS) entry which is preliminary data.</text>
</comment>
<dbReference type="InterPro" id="IPR011059">
    <property type="entry name" value="Metal-dep_hydrolase_composite"/>
</dbReference>
<dbReference type="AlphaFoldDB" id="A0A918QVK5"/>
<organism evidence="2 3">
    <name type="scientific">Algibacter mikhailovii</name>
    <dbReference type="NCBI Taxonomy" id="425498"/>
    <lineage>
        <taxon>Bacteria</taxon>
        <taxon>Pseudomonadati</taxon>
        <taxon>Bacteroidota</taxon>
        <taxon>Flavobacteriia</taxon>
        <taxon>Flavobacteriales</taxon>
        <taxon>Flavobacteriaceae</taxon>
        <taxon>Algibacter</taxon>
    </lineage>
</organism>
<dbReference type="Proteomes" id="UP000636004">
    <property type="component" value="Unassembled WGS sequence"/>
</dbReference>
<evidence type="ECO:0000313" key="3">
    <source>
        <dbReference type="Proteomes" id="UP000636004"/>
    </source>
</evidence>
<dbReference type="InterPro" id="IPR013108">
    <property type="entry name" value="Amidohydro_3"/>
</dbReference>
<name>A0A918QVK5_9FLAO</name>
<feature type="domain" description="Amidohydrolase 3" evidence="1">
    <location>
        <begin position="76"/>
        <end position="578"/>
    </location>
</feature>
<dbReference type="InterPro" id="IPR033932">
    <property type="entry name" value="YtcJ-like"/>
</dbReference>
<dbReference type="RefSeq" id="WP_189359318.1">
    <property type="nucleotide sequence ID" value="NZ_BMWZ01000001.1"/>
</dbReference>
<reference evidence="2" key="2">
    <citation type="submission" date="2020-09" db="EMBL/GenBank/DDBJ databases">
        <authorList>
            <person name="Sun Q."/>
            <person name="Kim S."/>
        </authorList>
    </citation>
    <scope>NUCLEOTIDE SEQUENCE</scope>
    <source>
        <strain evidence="2">KCTC 12710</strain>
    </source>
</reference>
<dbReference type="Gene3D" id="3.20.20.140">
    <property type="entry name" value="Metal-dependent hydrolases"/>
    <property type="match status" value="1"/>
</dbReference>
<dbReference type="PANTHER" id="PTHR22642">
    <property type="entry name" value="IMIDAZOLONEPROPIONASE"/>
    <property type="match status" value="1"/>
</dbReference>
<evidence type="ECO:0000259" key="1">
    <source>
        <dbReference type="Pfam" id="PF07969"/>
    </source>
</evidence>
<sequence>MKKIQFTLSVLFITLLIGCKSETKKETAADSVFTNGKVYTVNESQPWAEAVAVTGNKIVFVGSTADAQAYIGEGTETTDLAGKMMLPGFVDSHNHLIAADWIGQGILLYDATNKEETLKMVKDYADANPDLPVIYGAGWATPKLGGLPTAEDLDAIIPDRPVLLIDYTSHEAWMNSATMKDQNITKDTPDAIPGTTYWVRDDAGNPTGVAIEFQWLQIYLGLGLWQPDTMMKESILKLMGEASSYGTTSVFGPGLLSPTLTIVDEMLKDYETAMEVIDQLIKDGKMPLRSFSMPAFKTEDATPDVFISFTKRMKEKYNSDMHGVTGIKIHPESGIINYGAPLLKPYEGTDSKGGFGVTPERTMELVMAANKEGLDVAIHTEGSASTRAAIDAFEASIKAGNTNVRNQLHHYMLVHPDDHQRVIDNKMLVNATPSFTNTFGNQDKDYEKVLGKERINEMMGRYPDLAHAGLPVGLGSDYPGTPISMQAPLQNIQAAVTMTDPSNPDAVAYPTNRKPMTLEQAIRSFAIDGALFMHMEDKIGSIEVGKLADLVILEKNLFDVDKSEIQNVKIMATILDGKYMNRAD</sequence>
<dbReference type="Pfam" id="PF07969">
    <property type="entry name" value="Amidohydro_3"/>
    <property type="match status" value="1"/>
</dbReference>
<dbReference type="Gene3D" id="3.10.310.70">
    <property type="match status" value="1"/>
</dbReference>
<gene>
    <name evidence="2" type="ORF">GCM10007028_06490</name>
</gene>
<dbReference type="Gene3D" id="2.30.40.10">
    <property type="entry name" value="Urease, subunit C, domain 1"/>
    <property type="match status" value="1"/>
</dbReference>
<proteinExistence type="predicted"/>
<evidence type="ECO:0000313" key="2">
    <source>
        <dbReference type="EMBL" id="GGZ71832.1"/>
    </source>
</evidence>
<protein>
    <submittedName>
        <fullName evidence="2">Amidohydrolase</fullName>
    </submittedName>
</protein>
<dbReference type="SUPFAM" id="SSF51556">
    <property type="entry name" value="Metallo-dependent hydrolases"/>
    <property type="match status" value="1"/>
</dbReference>
<dbReference type="CDD" id="cd01300">
    <property type="entry name" value="YtcJ_like"/>
    <property type="match status" value="1"/>
</dbReference>
<dbReference type="EMBL" id="BMWZ01000001">
    <property type="protein sequence ID" value="GGZ71832.1"/>
    <property type="molecule type" value="Genomic_DNA"/>
</dbReference>
<accession>A0A918QVK5</accession>
<reference evidence="2" key="1">
    <citation type="journal article" date="2014" name="Int. J. Syst. Evol. Microbiol.">
        <title>Complete genome sequence of Corynebacterium casei LMG S-19264T (=DSM 44701T), isolated from a smear-ripened cheese.</title>
        <authorList>
            <consortium name="US DOE Joint Genome Institute (JGI-PGF)"/>
            <person name="Walter F."/>
            <person name="Albersmeier A."/>
            <person name="Kalinowski J."/>
            <person name="Ruckert C."/>
        </authorList>
    </citation>
    <scope>NUCLEOTIDE SEQUENCE</scope>
    <source>
        <strain evidence="2">KCTC 12710</strain>
    </source>
</reference>
<dbReference type="InterPro" id="IPR032466">
    <property type="entry name" value="Metal_Hydrolase"/>
</dbReference>